<dbReference type="InterPro" id="IPR050464">
    <property type="entry name" value="Zeta_carotene_desat/Oxidored"/>
</dbReference>
<dbReference type="NCBIfam" id="NF005560">
    <property type="entry name" value="PRK07233.1"/>
    <property type="match status" value="1"/>
</dbReference>
<evidence type="ECO:0000259" key="1">
    <source>
        <dbReference type="Pfam" id="PF01593"/>
    </source>
</evidence>
<dbReference type="AlphaFoldDB" id="A0A4P6JXY9"/>
<sequence length="426" mass="49169">MQYAVLGGGALGLMAAYRLAQAHQPVIVFEQEQIAGGLAAGFHPHSGSDVWLEKFYHHIFRTDKTAIQAIQELGLGEHLTWRRPRTVSLINGEFHQLDSPLSLLRFKPWRIDERLRVGAVMAWLKLSGPRPFEGKTADAWLRRWMGAQPYRMVFEPLFKSKFGALYDQIALPWFWARFHDRTTQLGYLRGGFQLFYERLRERIEQLGGKVLLGTRVEKVEQQEGRWHIESSQGAWDFDRVISTLPTRLTCRLIPALPADYRARYEWGQAYGAHCLILALDRQLTTSCYWINICDPGYPFMALVEHTNFCQPHEYGGKHLIYLGNYRPMHDQLFSLSKEEVIASFTPALKRLVPAFQPEWIQESWVFQAPFAQPIVTTEYREHIPPLNTPLAGLWVANMFQVYPHDRGQNYSLELADTLVKQILANA</sequence>
<evidence type="ECO:0000313" key="2">
    <source>
        <dbReference type="EMBL" id="QBD80648.1"/>
    </source>
</evidence>
<dbReference type="SUPFAM" id="SSF51905">
    <property type="entry name" value="FAD/NAD(P)-binding domain"/>
    <property type="match status" value="1"/>
</dbReference>
<keyword evidence="3" id="KW-1185">Reference proteome</keyword>
<gene>
    <name evidence="2" type="ORF">EPA93_33625</name>
</gene>
<dbReference type="Proteomes" id="UP000290365">
    <property type="component" value="Chromosome"/>
</dbReference>
<proteinExistence type="predicted"/>
<dbReference type="Gene3D" id="3.50.50.60">
    <property type="entry name" value="FAD/NAD(P)-binding domain"/>
    <property type="match status" value="2"/>
</dbReference>
<dbReference type="PANTHER" id="PTHR42923">
    <property type="entry name" value="PROTOPORPHYRINOGEN OXIDASE"/>
    <property type="match status" value="1"/>
</dbReference>
<dbReference type="Pfam" id="PF01593">
    <property type="entry name" value="Amino_oxidase"/>
    <property type="match status" value="1"/>
</dbReference>
<evidence type="ECO:0000313" key="3">
    <source>
        <dbReference type="Proteomes" id="UP000290365"/>
    </source>
</evidence>
<dbReference type="GO" id="GO:0016491">
    <property type="term" value="F:oxidoreductase activity"/>
    <property type="evidence" value="ECO:0007669"/>
    <property type="project" value="InterPro"/>
</dbReference>
<name>A0A4P6JXY9_KTERU</name>
<protein>
    <submittedName>
        <fullName evidence="2">NAD(P)/FAD-dependent oxidoreductase</fullName>
    </submittedName>
</protein>
<dbReference type="PANTHER" id="PTHR42923:SF46">
    <property type="entry name" value="AMINE OXIDASE"/>
    <property type="match status" value="1"/>
</dbReference>
<reference evidence="2 3" key="1">
    <citation type="submission" date="2019-01" db="EMBL/GenBank/DDBJ databases">
        <title>Ktedonosporobacter rubrisoli SCAWS-G2.</title>
        <authorList>
            <person name="Huang Y."/>
            <person name="Yan B."/>
        </authorList>
    </citation>
    <scope>NUCLEOTIDE SEQUENCE [LARGE SCALE GENOMIC DNA]</scope>
    <source>
        <strain evidence="2 3">SCAWS-G2</strain>
    </source>
</reference>
<organism evidence="2 3">
    <name type="scientific">Ktedonosporobacter rubrisoli</name>
    <dbReference type="NCBI Taxonomy" id="2509675"/>
    <lineage>
        <taxon>Bacteria</taxon>
        <taxon>Bacillati</taxon>
        <taxon>Chloroflexota</taxon>
        <taxon>Ktedonobacteria</taxon>
        <taxon>Ktedonobacterales</taxon>
        <taxon>Ktedonosporobacteraceae</taxon>
        <taxon>Ktedonosporobacter</taxon>
    </lineage>
</organism>
<accession>A0A4P6JXY9</accession>
<dbReference type="InterPro" id="IPR002937">
    <property type="entry name" value="Amino_oxidase"/>
</dbReference>
<dbReference type="RefSeq" id="WP_129891712.1">
    <property type="nucleotide sequence ID" value="NZ_CP035758.1"/>
</dbReference>
<dbReference type="InterPro" id="IPR036188">
    <property type="entry name" value="FAD/NAD-bd_sf"/>
</dbReference>
<feature type="domain" description="Amine oxidase" evidence="1">
    <location>
        <begin position="12"/>
        <end position="396"/>
    </location>
</feature>
<dbReference type="KEGG" id="kbs:EPA93_33625"/>
<dbReference type="EMBL" id="CP035758">
    <property type="protein sequence ID" value="QBD80648.1"/>
    <property type="molecule type" value="Genomic_DNA"/>
</dbReference>
<dbReference type="OrthoDB" id="9803192at2"/>